<dbReference type="RefSeq" id="WP_039818864.1">
    <property type="nucleotide sequence ID" value="NZ_JADLRH010000015.1"/>
</dbReference>
<dbReference type="OrthoDB" id="9810922at2"/>
<feature type="domain" description="Carrier" evidence="1">
    <location>
        <begin position="8"/>
        <end position="83"/>
    </location>
</feature>
<dbReference type="PROSITE" id="PS50075">
    <property type="entry name" value="CARRIER"/>
    <property type="match status" value="1"/>
</dbReference>
<sequence length="83" mass="9364">MTAAMSRDTAETTVRTALRGFAPESYLRAVSEDDSLRATLELDSIDYLTFIERLSAARGARIEEDDYPRLATIRSCVDFLTER</sequence>
<reference evidence="2 3" key="1">
    <citation type="submission" date="2018-06" db="EMBL/GenBank/DDBJ databases">
        <authorList>
            <consortium name="Pathogen Informatics"/>
            <person name="Doyle S."/>
        </authorList>
    </citation>
    <scope>NUCLEOTIDE SEQUENCE [LARGE SCALE GENOMIC DNA]</scope>
    <source>
        <strain evidence="2 3">NCTC1934</strain>
    </source>
</reference>
<dbReference type="STRING" id="1406858.GCA_000710895_04180"/>
<gene>
    <name evidence="2" type="ORF">NCTC1934_06737</name>
</gene>
<proteinExistence type="predicted"/>
<protein>
    <recommendedName>
        <fullName evidence="1">Carrier domain-containing protein</fullName>
    </recommendedName>
</protein>
<dbReference type="AlphaFoldDB" id="A0A379JM03"/>
<dbReference type="EMBL" id="UGRY01000007">
    <property type="protein sequence ID" value="SUD49384.1"/>
    <property type="molecule type" value="Genomic_DNA"/>
</dbReference>
<dbReference type="Pfam" id="PF00550">
    <property type="entry name" value="PP-binding"/>
    <property type="match status" value="1"/>
</dbReference>
<dbReference type="SUPFAM" id="SSF47336">
    <property type="entry name" value="ACP-like"/>
    <property type="match status" value="1"/>
</dbReference>
<name>A0A379JM03_9NOCA</name>
<evidence type="ECO:0000313" key="2">
    <source>
        <dbReference type="EMBL" id="SUD49384.1"/>
    </source>
</evidence>
<evidence type="ECO:0000259" key="1">
    <source>
        <dbReference type="PROSITE" id="PS50075"/>
    </source>
</evidence>
<dbReference type="InterPro" id="IPR036736">
    <property type="entry name" value="ACP-like_sf"/>
</dbReference>
<evidence type="ECO:0000313" key="3">
    <source>
        <dbReference type="Proteomes" id="UP000255467"/>
    </source>
</evidence>
<dbReference type="Gene3D" id="1.10.1200.10">
    <property type="entry name" value="ACP-like"/>
    <property type="match status" value="1"/>
</dbReference>
<dbReference type="InterPro" id="IPR009081">
    <property type="entry name" value="PP-bd_ACP"/>
</dbReference>
<dbReference type="Proteomes" id="UP000255467">
    <property type="component" value="Unassembled WGS sequence"/>
</dbReference>
<keyword evidence="3" id="KW-1185">Reference proteome</keyword>
<organism evidence="2 3">
    <name type="scientific">Nocardia otitidiscaviarum</name>
    <dbReference type="NCBI Taxonomy" id="1823"/>
    <lineage>
        <taxon>Bacteria</taxon>
        <taxon>Bacillati</taxon>
        <taxon>Actinomycetota</taxon>
        <taxon>Actinomycetes</taxon>
        <taxon>Mycobacteriales</taxon>
        <taxon>Nocardiaceae</taxon>
        <taxon>Nocardia</taxon>
    </lineage>
</organism>
<accession>A0A379JM03</accession>